<dbReference type="SUPFAM" id="SSF117892">
    <property type="entry name" value="Band 7/SPFH domain"/>
    <property type="match status" value="1"/>
</dbReference>
<keyword evidence="6" id="KW-0694">RNA-binding</keyword>
<comment type="subunit">
    <text evidence="7">HflC and HflK may interact to form a multimeric complex.</text>
</comment>
<dbReference type="CDD" id="cd03404">
    <property type="entry name" value="SPFH_HflK"/>
    <property type="match status" value="1"/>
</dbReference>
<keyword evidence="4" id="KW-0378">Hydrolase</keyword>
<sequence length="838" mass="93828">MKQLVVHGHGESLQTAVLENGVLTEFYWEPSETSGLVGNIYKGRIVNVLPGMQAAFVDIGLGKNAFLYVDDALHPNLERQPKEKPSVEKLLRPGQELLVQVMKEPIGGKGARVTTHISLPGRSLVFMPNADYTAVSKKISGEQERGRLRAIGEELRRDEEGVIMRTAAEGESEEALRTDLQLLREQWRFIRERAKTASAPAELHREAGLMRRIVRDALTADTDEVWIDDEARYADAERLIREMAPSLAPILHHYNPDGGLPIMDRFGVREQLDAAYRSRIELASGGYLIWDQTEALTVIDVNTGKFTGNRDMEETFFQTNMEAADEIARLLRLRDTGGIIIVDFIDMELEEHRERIQARLNEWARRDRTKCTVVGWTKLGLLEMTRKNPATARPTGCTRHARPAAAPANGSSACLVNHTIRPAAAFSGNAGASSCLAVIFNSTQRPFVSPCISHIPSSFRPISCSGSDRFLFFRNIFRHSPYETIYRKKVKERAYGRHRFEDQEAEQREGFAARIFRKIGYVIAGVIVLVIGFSCVYTVQEQERAAILTFGKYTGEARAGLHFKWPYPIQQVVKVPAELIQQMTIGYREEGNTITPVEEEALMITGDENIVSADAVVQWRISNIRDYLFNVEDPERFLRNAASSSIRSVIGSEKLDYAITDGKTDIQEKVREKLIELQETYQTGIQVLDVKFQDIEPPGGEVEEAFREVTNAREEKNTKINNAVKYENERIPKARGEAQALLEKAEAEKKSRILNAQGDVAKFNAVYEQYKANPNTTQSRLILETLDKILPNARIVIADSSGDTVKYLPLNELLQGSKPPAQSQAPSAGQGTQGGASK</sequence>
<feature type="region of interest" description="Disordered" evidence="9">
    <location>
        <begin position="815"/>
        <end position="838"/>
    </location>
</feature>
<evidence type="ECO:0000256" key="6">
    <source>
        <dbReference type="ARBA" id="ARBA00022884"/>
    </source>
</evidence>
<comment type="similarity">
    <text evidence="2 7">Belongs to the band 7/mec-2 family. HflK subfamily.</text>
</comment>
<comment type="subcellular location">
    <subcellularLocation>
        <location evidence="7">Membrane</location>
    </subcellularLocation>
</comment>
<name>A0ABQ4N8M1_9BACL</name>
<dbReference type="SMART" id="SM00244">
    <property type="entry name" value="PHB"/>
    <property type="match status" value="1"/>
</dbReference>
<keyword evidence="5" id="KW-0460">Magnesium</keyword>
<dbReference type="InterPro" id="IPR004659">
    <property type="entry name" value="RNase_E/G"/>
</dbReference>
<evidence type="ECO:0000256" key="5">
    <source>
        <dbReference type="ARBA" id="ARBA00022842"/>
    </source>
</evidence>
<dbReference type="InterPro" id="IPR019307">
    <property type="entry name" value="RNA-bd_AU-1/RNase_E/G"/>
</dbReference>
<dbReference type="Pfam" id="PF01145">
    <property type="entry name" value="Band_7"/>
    <property type="match status" value="1"/>
</dbReference>
<keyword evidence="12" id="KW-1185">Reference proteome</keyword>
<dbReference type="CDD" id="cd04453">
    <property type="entry name" value="S1_RNase_E"/>
    <property type="match status" value="1"/>
</dbReference>
<evidence type="ECO:0000256" key="3">
    <source>
        <dbReference type="ARBA" id="ARBA00022723"/>
    </source>
</evidence>
<keyword evidence="8" id="KW-0175">Coiled coil</keyword>
<dbReference type="InterPro" id="IPR012340">
    <property type="entry name" value="NA-bd_OB-fold"/>
</dbReference>
<evidence type="ECO:0000313" key="12">
    <source>
        <dbReference type="Proteomes" id="UP000680304"/>
    </source>
</evidence>
<comment type="cofactor">
    <cofactor evidence="1">
        <name>Mg(2+)</name>
        <dbReference type="ChEBI" id="CHEBI:18420"/>
    </cofactor>
</comment>
<evidence type="ECO:0000259" key="10">
    <source>
        <dbReference type="PROSITE" id="PS50126"/>
    </source>
</evidence>
<dbReference type="PANTHER" id="PTHR30001">
    <property type="entry name" value="RIBONUCLEASE"/>
    <property type="match status" value="1"/>
</dbReference>
<dbReference type="Gene3D" id="2.40.50.140">
    <property type="entry name" value="Nucleic acid-binding proteins"/>
    <property type="match status" value="1"/>
</dbReference>
<evidence type="ECO:0000256" key="9">
    <source>
        <dbReference type="SAM" id="MobiDB-lite"/>
    </source>
</evidence>
<feature type="coiled-coil region" evidence="8">
    <location>
        <begin position="702"/>
        <end position="729"/>
    </location>
</feature>
<evidence type="ECO:0000256" key="2">
    <source>
        <dbReference type="ARBA" id="ARBA00006971"/>
    </source>
</evidence>
<organism evidence="11 12">
    <name type="scientific">Paenibacillus cisolokensis</name>
    <dbReference type="NCBI Taxonomy" id="1658519"/>
    <lineage>
        <taxon>Bacteria</taxon>
        <taxon>Bacillati</taxon>
        <taxon>Bacillota</taxon>
        <taxon>Bacilli</taxon>
        <taxon>Bacillales</taxon>
        <taxon>Paenibacillaceae</taxon>
        <taxon>Paenibacillus</taxon>
    </lineage>
</organism>
<feature type="domain" description="S1 motif" evidence="10">
    <location>
        <begin position="38"/>
        <end position="122"/>
    </location>
</feature>
<evidence type="ECO:0000256" key="8">
    <source>
        <dbReference type="SAM" id="Coils"/>
    </source>
</evidence>
<gene>
    <name evidence="11" type="ORF">PACILC2_31660</name>
</gene>
<dbReference type="EMBL" id="BOVJ01000101">
    <property type="protein sequence ID" value="GIQ64598.1"/>
    <property type="molecule type" value="Genomic_DNA"/>
</dbReference>
<evidence type="ECO:0000256" key="7">
    <source>
        <dbReference type="RuleBase" id="RU364113"/>
    </source>
</evidence>
<dbReference type="InterPro" id="IPR003029">
    <property type="entry name" value="S1_domain"/>
</dbReference>
<evidence type="ECO:0000256" key="4">
    <source>
        <dbReference type="ARBA" id="ARBA00022801"/>
    </source>
</evidence>
<dbReference type="Pfam" id="PF10150">
    <property type="entry name" value="RNase_E_G"/>
    <property type="match status" value="1"/>
</dbReference>
<dbReference type="SUPFAM" id="SSF50249">
    <property type="entry name" value="Nucleic acid-binding proteins"/>
    <property type="match status" value="1"/>
</dbReference>
<accession>A0ABQ4N8M1</accession>
<dbReference type="PANTHER" id="PTHR30001:SF0">
    <property type="entry name" value="RIBONUCLEASE G"/>
    <property type="match status" value="1"/>
</dbReference>
<feature type="compositionally biased region" description="Polar residues" evidence="9">
    <location>
        <begin position="820"/>
        <end position="830"/>
    </location>
</feature>
<comment type="caution">
    <text evidence="11">The sequence shown here is derived from an EMBL/GenBank/DDBJ whole genome shotgun (WGS) entry which is preliminary data.</text>
</comment>
<comment type="function">
    <text evidence="7">HflC and HflK could encode or regulate a protease.</text>
</comment>
<dbReference type="InterPro" id="IPR036013">
    <property type="entry name" value="Band_7/SPFH_dom_sf"/>
</dbReference>
<dbReference type="InterPro" id="IPR010201">
    <property type="entry name" value="HflK"/>
</dbReference>
<dbReference type="RefSeq" id="WP_307860592.1">
    <property type="nucleotide sequence ID" value="NZ_BOVJ01000101.1"/>
</dbReference>
<dbReference type="NCBIfam" id="TIGR01933">
    <property type="entry name" value="hflK"/>
    <property type="match status" value="1"/>
</dbReference>
<dbReference type="InterPro" id="IPR001107">
    <property type="entry name" value="Band_7"/>
</dbReference>
<dbReference type="SMART" id="SM00316">
    <property type="entry name" value="S1"/>
    <property type="match status" value="1"/>
</dbReference>
<reference evidence="11 12" key="1">
    <citation type="submission" date="2021-04" db="EMBL/GenBank/DDBJ databases">
        <title>Draft genome sequence of Paenibacillus cisolokensis, LC2-13A.</title>
        <authorList>
            <person name="Uke A."/>
            <person name="Chhe C."/>
            <person name="Baramee S."/>
            <person name="Kosugi A."/>
        </authorList>
    </citation>
    <scope>NUCLEOTIDE SEQUENCE [LARGE SCALE GENOMIC DNA]</scope>
    <source>
        <strain evidence="11 12">LC2-13A</strain>
    </source>
</reference>
<dbReference type="NCBIfam" id="TIGR00757">
    <property type="entry name" value="RNaseEG"/>
    <property type="match status" value="1"/>
</dbReference>
<keyword evidence="3" id="KW-0479">Metal-binding</keyword>
<protein>
    <recommendedName>
        <fullName evidence="7">Protein HflK</fullName>
    </recommendedName>
</protein>
<proteinExistence type="inferred from homology"/>
<dbReference type="PROSITE" id="PS50126">
    <property type="entry name" value="S1"/>
    <property type="match status" value="1"/>
</dbReference>
<dbReference type="Proteomes" id="UP000680304">
    <property type="component" value="Unassembled WGS sequence"/>
</dbReference>
<evidence type="ECO:0000256" key="1">
    <source>
        <dbReference type="ARBA" id="ARBA00001946"/>
    </source>
</evidence>
<dbReference type="Gene3D" id="3.30.479.30">
    <property type="entry name" value="Band 7 domain"/>
    <property type="match status" value="1"/>
</dbReference>
<evidence type="ECO:0000313" key="11">
    <source>
        <dbReference type="EMBL" id="GIQ64598.1"/>
    </source>
</evidence>